<evidence type="ECO:0000313" key="3">
    <source>
        <dbReference type="Proteomes" id="UP000248349"/>
    </source>
</evidence>
<proteinExistence type="predicted"/>
<dbReference type="OrthoDB" id="419598at2759"/>
<dbReference type="STRING" id="1450539.A0A318Z6X9"/>
<dbReference type="AlphaFoldDB" id="A0A318Z6X9"/>
<dbReference type="EMBL" id="KZ821285">
    <property type="protein sequence ID" value="PYH40473.1"/>
    <property type="molecule type" value="Genomic_DNA"/>
</dbReference>
<reference evidence="2 3" key="1">
    <citation type="submission" date="2016-12" db="EMBL/GenBank/DDBJ databases">
        <title>The genomes of Aspergillus section Nigri reveals drivers in fungal speciation.</title>
        <authorList>
            <consortium name="DOE Joint Genome Institute"/>
            <person name="Vesth T.C."/>
            <person name="Nybo J."/>
            <person name="Theobald S."/>
            <person name="Brandl J."/>
            <person name="Frisvad J.C."/>
            <person name="Nielsen K.F."/>
            <person name="Lyhne E.K."/>
            <person name="Kogle M.E."/>
            <person name="Kuo A."/>
            <person name="Riley R."/>
            <person name="Clum A."/>
            <person name="Nolan M."/>
            <person name="Lipzen A."/>
            <person name="Salamov A."/>
            <person name="Henrissat B."/>
            <person name="Wiebenga A."/>
            <person name="De Vries R.P."/>
            <person name="Grigoriev I.V."/>
            <person name="Mortensen U.H."/>
            <person name="Andersen M.R."/>
            <person name="Baker S.E."/>
        </authorList>
    </citation>
    <scope>NUCLEOTIDE SEQUENCE [LARGE SCALE GENOMIC DNA]</scope>
    <source>
        <strain evidence="2 3">JOP 1030-1</strain>
    </source>
</reference>
<protein>
    <submittedName>
        <fullName evidence="2">Putative nucleoside-diphosphate-sugar epimerase</fullName>
    </submittedName>
</protein>
<dbReference type="InterPro" id="IPR052718">
    <property type="entry name" value="NmrA-type_oxidoreductase"/>
</dbReference>
<gene>
    <name evidence="2" type="ORF">BP01DRAFT_410011</name>
</gene>
<dbReference type="GeneID" id="37080096"/>
<name>A0A318Z6X9_9EURO</name>
<dbReference type="InterPro" id="IPR036291">
    <property type="entry name" value="NAD(P)-bd_dom_sf"/>
</dbReference>
<evidence type="ECO:0000259" key="1">
    <source>
        <dbReference type="Pfam" id="PF05368"/>
    </source>
</evidence>
<dbReference type="Pfam" id="PF05368">
    <property type="entry name" value="NmrA"/>
    <property type="match status" value="1"/>
</dbReference>
<dbReference type="PANTHER" id="PTHR47129">
    <property type="entry name" value="QUINONE OXIDOREDUCTASE 2"/>
    <property type="match status" value="1"/>
</dbReference>
<sequence length="306" mass="34884">MPADIKNDVILLTCASGMQCSQLIPLLYGNWKHIRLAVNSASSEEFLKVKYPEADVVRGDMADAHDARRFLSGVIVVIYIGPSKSNESQIGFTMINAAQHEFKYGQLKHFIYSSVLHPHLQKLRNHRNKQHVEEFLIDSGLPYTIVQPSHILDSFPIALLLNAERSIFPVMFDIHTKFSFTILKDLAEALGKIILEREKHYFAQYMICSTGPTAYADIISILQDEIGRPIQIKPLDFLESGEFRKEAVSDTDSLPHSIRDAIQRLSLVYNIYGLKGNSNVLEWLLGRKPTTVREYIHRRILYSKKS</sequence>
<dbReference type="Proteomes" id="UP000248349">
    <property type="component" value="Unassembled WGS sequence"/>
</dbReference>
<dbReference type="SUPFAM" id="SSF51735">
    <property type="entry name" value="NAD(P)-binding Rossmann-fold domains"/>
    <property type="match status" value="1"/>
</dbReference>
<evidence type="ECO:0000313" key="2">
    <source>
        <dbReference type="EMBL" id="PYH40473.1"/>
    </source>
</evidence>
<dbReference type="PANTHER" id="PTHR47129:SF1">
    <property type="entry name" value="NMRA-LIKE DOMAIN-CONTAINING PROTEIN"/>
    <property type="match status" value="1"/>
</dbReference>
<accession>A0A318Z6X9</accession>
<organism evidence="2 3">
    <name type="scientific">Aspergillus saccharolyticus JOP 1030-1</name>
    <dbReference type="NCBI Taxonomy" id="1450539"/>
    <lineage>
        <taxon>Eukaryota</taxon>
        <taxon>Fungi</taxon>
        <taxon>Dikarya</taxon>
        <taxon>Ascomycota</taxon>
        <taxon>Pezizomycotina</taxon>
        <taxon>Eurotiomycetes</taxon>
        <taxon>Eurotiomycetidae</taxon>
        <taxon>Eurotiales</taxon>
        <taxon>Aspergillaceae</taxon>
        <taxon>Aspergillus</taxon>
        <taxon>Aspergillus subgen. Circumdati</taxon>
    </lineage>
</organism>
<dbReference type="RefSeq" id="XP_025426455.1">
    <property type="nucleotide sequence ID" value="XM_025578867.1"/>
</dbReference>
<feature type="domain" description="NmrA-like" evidence="1">
    <location>
        <begin position="7"/>
        <end position="295"/>
    </location>
</feature>
<dbReference type="Gene3D" id="3.40.50.720">
    <property type="entry name" value="NAD(P)-binding Rossmann-like Domain"/>
    <property type="match status" value="1"/>
</dbReference>
<dbReference type="InterPro" id="IPR008030">
    <property type="entry name" value="NmrA-like"/>
</dbReference>
<keyword evidence="3" id="KW-1185">Reference proteome</keyword>